<dbReference type="PANTHER" id="PTHR37171">
    <property type="entry name" value="SERINE/THREONINE-PROTEIN KINASE YRZF-RELATED"/>
    <property type="match status" value="1"/>
</dbReference>
<dbReference type="RefSeq" id="XP_070911672.1">
    <property type="nucleotide sequence ID" value="XM_071055571.1"/>
</dbReference>
<dbReference type="PANTHER" id="PTHR37171:SF1">
    <property type="entry name" value="SERINE_THREONINE-PROTEIN KINASE YRZF-RELATED"/>
    <property type="match status" value="1"/>
</dbReference>
<comment type="caution">
    <text evidence="1">The sequence shown here is derived from an EMBL/GenBank/DDBJ whole genome shotgun (WGS) entry which is preliminary data.</text>
</comment>
<gene>
    <name evidence="1" type="ORF">MFIFM68171_00149</name>
</gene>
<dbReference type="InterPro" id="IPR011009">
    <property type="entry name" value="Kinase-like_dom_sf"/>
</dbReference>
<dbReference type="SUPFAM" id="SSF56112">
    <property type="entry name" value="Protein kinase-like (PK-like)"/>
    <property type="match status" value="1"/>
</dbReference>
<proteinExistence type="predicted"/>
<dbReference type="InterPro" id="IPR052396">
    <property type="entry name" value="Meiotic_Drive_Suppr_Kinase"/>
</dbReference>
<organism evidence="1 2">
    <name type="scientific">Madurella fahalii</name>
    <dbReference type="NCBI Taxonomy" id="1157608"/>
    <lineage>
        <taxon>Eukaryota</taxon>
        <taxon>Fungi</taxon>
        <taxon>Dikarya</taxon>
        <taxon>Ascomycota</taxon>
        <taxon>Pezizomycotina</taxon>
        <taxon>Sordariomycetes</taxon>
        <taxon>Sordariomycetidae</taxon>
        <taxon>Sordariales</taxon>
        <taxon>Sordariales incertae sedis</taxon>
        <taxon>Madurella</taxon>
    </lineage>
</organism>
<protein>
    <submittedName>
        <fullName evidence="1">Uncharacterized protein</fullName>
    </submittedName>
</protein>
<name>A0ABQ0FWS5_9PEZI</name>
<evidence type="ECO:0000313" key="2">
    <source>
        <dbReference type="Proteomes" id="UP001628179"/>
    </source>
</evidence>
<dbReference type="Proteomes" id="UP001628179">
    <property type="component" value="Unassembled WGS sequence"/>
</dbReference>
<accession>A0ABQ0FWS5</accession>
<dbReference type="EMBL" id="BAAFSV010000001">
    <property type="protein sequence ID" value="GAB1309939.1"/>
    <property type="molecule type" value="Genomic_DNA"/>
</dbReference>
<dbReference type="GeneID" id="98170894"/>
<reference evidence="1 2" key="1">
    <citation type="submission" date="2024-09" db="EMBL/GenBank/DDBJ databases">
        <title>Itraconazole resistance in Madurella fahalii resulting from another homologue of gene encoding cytochrome P450 14-alpha sterol demethylase (CYP51).</title>
        <authorList>
            <person name="Yoshioka I."/>
            <person name="Fahal A.H."/>
            <person name="Kaneko S."/>
            <person name="Yaguchi T."/>
        </authorList>
    </citation>
    <scope>NUCLEOTIDE SEQUENCE [LARGE SCALE GENOMIC DNA]</scope>
    <source>
        <strain evidence="1 2">IFM 68171</strain>
    </source>
</reference>
<evidence type="ECO:0000313" key="1">
    <source>
        <dbReference type="EMBL" id="GAB1309939.1"/>
    </source>
</evidence>
<keyword evidence="2" id="KW-1185">Reference proteome</keyword>
<sequence length="267" mass="30874">MSPTPSRRVRNYNIELPKFRRLGEPENYRFTAARIAQKEEPTFSTPVHFRLRTRYISAFGAKLTSEHPHVLLLRIPSSATARFISHCCGLLPRFVQSWVKALFPEWFLPDHVVLKSQKRGEEEMIMRELFDTELKAYDRLKPLQGVVIPRCYGSLHYNGARALILEHVGGVSPSTPEGSTLKLEALSDLLQVCYRALHSFGVHHDDPQLGNFQFLDGRIMVLDLERVMFDLSLDDNAFYMKTSIEELAIRYRDRQAYFRRNGFLEAA</sequence>